<dbReference type="InterPro" id="IPR006634">
    <property type="entry name" value="TLC-dom"/>
</dbReference>
<protein>
    <recommendedName>
        <fullName evidence="6">TLC domain-containing protein</fullName>
    </recommendedName>
</protein>
<gene>
    <name evidence="7" type="ORF">EGYM00163_LOCUS10952</name>
</gene>
<proteinExistence type="predicted"/>
<feature type="transmembrane region" description="Helical" evidence="5">
    <location>
        <begin position="61"/>
        <end position="80"/>
    </location>
</feature>
<accession>A0A7S4CKM8</accession>
<organism evidence="7">
    <name type="scientific">Eutreptiella gymnastica</name>
    <dbReference type="NCBI Taxonomy" id="73025"/>
    <lineage>
        <taxon>Eukaryota</taxon>
        <taxon>Discoba</taxon>
        <taxon>Euglenozoa</taxon>
        <taxon>Euglenida</taxon>
        <taxon>Spirocuta</taxon>
        <taxon>Euglenophyceae</taxon>
        <taxon>Eutreptiales</taxon>
        <taxon>Eutreptiaceae</taxon>
        <taxon>Eutreptiella</taxon>
    </lineage>
</organism>
<dbReference type="PANTHER" id="PTHR12560">
    <property type="entry name" value="LONGEVITY ASSURANCE FACTOR 1 LAG1"/>
    <property type="match status" value="1"/>
</dbReference>
<keyword evidence="4 5" id="KW-0472">Membrane</keyword>
<dbReference type="AlphaFoldDB" id="A0A7S4CKM8"/>
<keyword evidence="3 5" id="KW-1133">Transmembrane helix</keyword>
<sequence>MALIDLGPWVYTAVCTACMLAVRAVLIKFLFKPMAYKMMGFTEGDELTKNGKSSVMKLEKYLWHTLAYVILVSWCGLLMWRNSWGFSFTAMSHYPALEDDDPDIPLLQWTYMAWYCHGFVESLLVDTGRSDFIMMVVHHVLSVLMIAGSYHSAGHRVCFMVCFEQDLSDIVTYVAKMVQKVTSDPETQKPINSRAVSIQSVGAIMLSLSWLTCRHITLGIIVWSLVFKIWNDPFTVYMKVMLSTFWGLQVVWGGYIFKLTYQQVTEGYHFDNYNDSDMHQKES</sequence>
<evidence type="ECO:0000313" key="7">
    <source>
        <dbReference type="EMBL" id="CAE0799831.1"/>
    </source>
</evidence>
<evidence type="ECO:0000256" key="5">
    <source>
        <dbReference type="SAM" id="Phobius"/>
    </source>
</evidence>
<name>A0A7S4CKM8_9EUGL</name>
<keyword evidence="2 5" id="KW-0812">Transmembrane</keyword>
<evidence type="ECO:0000256" key="4">
    <source>
        <dbReference type="ARBA" id="ARBA00023136"/>
    </source>
</evidence>
<dbReference type="PIRSF" id="PIRSF005225">
    <property type="entry name" value="LAG1_LAC1"/>
    <property type="match status" value="1"/>
</dbReference>
<evidence type="ECO:0000256" key="3">
    <source>
        <dbReference type="ARBA" id="ARBA00022989"/>
    </source>
</evidence>
<dbReference type="Pfam" id="PF03798">
    <property type="entry name" value="TRAM_LAG1_CLN8"/>
    <property type="match status" value="1"/>
</dbReference>
<evidence type="ECO:0000256" key="1">
    <source>
        <dbReference type="ARBA" id="ARBA00004141"/>
    </source>
</evidence>
<evidence type="ECO:0000256" key="2">
    <source>
        <dbReference type="ARBA" id="ARBA00022692"/>
    </source>
</evidence>
<dbReference type="GO" id="GO:0005783">
    <property type="term" value="C:endoplasmic reticulum"/>
    <property type="evidence" value="ECO:0007669"/>
    <property type="project" value="TreeGrafter"/>
</dbReference>
<dbReference type="GO" id="GO:0016020">
    <property type="term" value="C:membrane"/>
    <property type="evidence" value="ECO:0007669"/>
    <property type="project" value="UniProtKB-SubCell"/>
</dbReference>
<dbReference type="PANTHER" id="PTHR12560:SF0">
    <property type="entry name" value="LD18904P"/>
    <property type="match status" value="1"/>
</dbReference>
<feature type="transmembrane region" description="Helical" evidence="5">
    <location>
        <begin position="132"/>
        <end position="150"/>
    </location>
</feature>
<dbReference type="GO" id="GO:0046513">
    <property type="term" value="P:ceramide biosynthetic process"/>
    <property type="evidence" value="ECO:0007669"/>
    <property type="project" value="InterPro"/>
</dbReference>
<feature type="transmembrane region" description="Helical" evidence="5">
    <location>
        <begin position="236"/>
        <end position="257"/>
    </location>
</feature>
<dbReference type="InterPro" id="IPR016439">
    <property type="entry name" value="Lag1/Lac1-like"/>
</dbReference>
<feature type="transmembrane region" description="Helical" evidence="5">
    <location>
        <begin position="6"/>
        <end position="31"/>
    </location>
</feature>
<comment type="subcellular location">
    <subcellularLocation>
        <location evidence="1">Membrane</location>
        <topology evidence="1">Multi-pass membrane protein</topology>
    </subcellularLocation>
</comment>
<reference evidence="7" key="1">
    <citation type="submission" date="2021-01" db="EMBL/GenBank/DDBJ databases">
        <authorList>
            <person name="Corre E."/>
            <person name="Pelletier E."/>
            <person name="Niang G."/>
            <person name="Scheremetjew M."/>
            <person name="Finn R."/>
            <person name="Kale V."/>
            <person name="Holt S."/>
            <person name="Cochrane G."/>
            <person name="Meng A."/>
            <person name="Brown T."/>
            <person name="Cohen L."/>
        </authorList>
    </citation>
    <scope>NUCLEOTIDE SEQUENCE</scope>
    <source>
        <strain evidence="7">CCMP1594</strain>
    </source>
</reference>
<dbReference type="SMART" id="SM00724">
    <property type="entry name" value="TLC"/>
    <property type="match status" value="1"/>
</dbReference>
<feature type="domain" description="TLC" evidence="6">
    <location>
        <begin position="56"/>
        <end position="265"/>
    </location>
</feature>
<feature type="transmembrane region" description="Helical" evidence="5">
    <location>
        <begin position="203"/>
        <end position="230"/>
    </location>
</feature>
<dbReference type="EMBL" id="HBJA01032752">
    <property type="protein sequence ID" value="CAE0799831.1"/>
    <property type="molecule type" value="Transcribed_RNA"/>
</dbReference>
<dbReference type="GO" id="GO:0050291">
    <property type="term" value="F:sphingosine N-acyltransferase activity"/>
    <property type="evidence" value="ECO:0007669"/>
    <property type="project" value="InterPro"/>
</dbReference>
<evidence type="ECO:0000259" key="6">
    <source>
        <dbReference type="SMART" id="SM00724"/>
    </source>
</evidence>